<dbReference type="InterPro" id="IPR005019">
    <property type="entry name" value="Adenine_glyco"/>
</dbReference>
<accession>A0A161JNH7</accession>
<dbReference type="SUPFAM" id="SSF48150">
    <property type="entry name" value="DNA-glycosylase"/>
    <property type="match status" value="1"/>
</dbReference>
<sequence>MSHGRFMVLSMTTNRANPNELVVCADKKLRPRWASRSNLCWQYFDHEWGRPPTDLNALLEILILVVFQVGVTWHAVLVKREGLKAAFADFDVATVAAFDERDIERLLEDPRIFRNRRKITAAITNAKAFLALTETKGSLDTIIADSVRDPGDIVKELKQLGFTHIGPTSLSILRQAIGVGDLKAA</sequence>
<evidence type="ECO:0000313" key="2">
    <source>
        <dbReference type="Proteomes" id="UP000218244"/>
    </source>
</evidence>
<dbReference type="EMBL" id="AP017369">
    <property type="protein sequence ID" value="BAU94512.1"/>
    <property type="molecule type" value="Genomic_DNA"/>
</dbReference>
<dbReference type="Pfam" id="PF03352">
    <property type="entry name" value="Adenine_glyco"/>
    <property type="match status" value="1"/>
</dbReference>
<dbReference type="PANTHER" id="PTHR30037">
    <property type="entry name" value="DNA-3-METHYLADENINE GLYCOSYLASE 1"/>
    <property type="match status" value="1"/>
</dbReference>
<dbReference type="Gene3D" id="1.10.340.30">
    <property type="entry name" value="Hypothetical protein, domain 2"/>
    <property type="match status" value="1"/>
</dbReference>
<dbReference type="AlphaFoldDB" id="A0A161JNH7"/>
<dbReference type="Proteomes" id="UP000218244">
    <property type="component" value="Chromosome"/>
</dbReference>
<proteinExistence type="predicted"/>
<gene>
    <name evidence="1" type="ORF">N24_0250</name>
</gene>
<keyword evidence="2" id="KW-1185">Reference proteome</keyword>
<dbReference type="GO" id="GO:0008725">
    <property type="term" value="F:DNA-3-methyladenine glycosylase activity"/>
    <property type="evidence" value="ECO:0007669"/>
    <property type="project" value="InterPro"/>
</dbReference>
<name>A0A161JNH7_9CORY</name>
<evidence type="ECO:0000313" key="1">
    <source>
        <dbReference type="EMBL" id="BAU94512.1"/>
    </source>
</evidence>
<organism evidence="1 2">
    <name type="scientific">Corynebacterium suranareeae</name>
    <dbReference type="NCBI Taxonomy" id="2506452"/>
    <lineage>
        <taxon>Bacteria</taxon>
        <taxon>Bacillati</taxon>
        <taxon>Actinomycetota</taxon>
        <taxon>Actinomycetes</taxon>
        <taxon>Mycobacteriales</taxon>
        <taxon>Corynebacteriaceae</taxon>
        <taxon>Corynebacterium</taxon>
    </lineage>
</organism>
<protein>
    <submittedName>
        <fullName evidence="1">3-methyladenine DNA glycosylase</fullName>
    </submittedName>
</protein>
<dbReference type="PANTHER" id="PTHR30037:SF4">
    <property type="entry name" value="DNA-3-METHYLADENINE GLYCOSYLASE I"/>
    <property type="match status" value="1"/>
</dbReference>
<reference evidence="1 2" key="1">
    <citation type="submission" date="2016-02" db="EMBL/GenBank/DDBJ databases">
        <title>Corynebacterium glutamicum N24 whole genome sequencing project.</title>
        <authorList>
            <person name="Matsutani M."/>
            <person name="Nangtapong N."/>
            <person name="Yakushi T."/>
            <person name="Matsushita K."/>
        </authorList>
    </citation>
    <scope>NUCLEOTIDE SEQUENCE [LARGE SCALE GENOMIC DNA]</scope>
    <source>
        <strain evidence="1 2">N24</strain>
    </source>
</reference>
<dbReference type="GO" id="GO:0006284">
    <property type="term" value="P:base-excision repair"/>
    <property type="evidence" value="ECO:0007669"/>
    <property type="project" value="InterPro"/>
</dbReference>
<dbReference type="InterPro" id="IPR011257">
    <property type="entry name" value="DNA_glycosylase"/>
</dbReference>
<dbReference type="InterPro" id="IPR052891">
    <property type="entry name" value="DNA-3mA_glycosylase"/>
</dbReference>
<dbReference type="KEGG" id="csur:N24_0250"/>